<evidence type="ECO:0000256" key="3">
    <source>
        <dbReference type="SAM" id="Phobius"/>
    </source>
</evidence>
<evidence type="ECO:0000256" key="2">
    <source>
        <dbReference type="SAM" id="MobiDB-lite"/>
    </source>
</evidence>
<reference evidence="4 5" key="1">
    <citation type="submission" date="2020-08" db="EMBL/GenBank/DDBJ databases">
        <title>Genome public.</title>
        <authorList>
            <person name="Liu C."/>
            <person name="Sun Q."/>
        </authorList>
    </citation>
    <scope>NUCLEOTIDE SEQUENCE [LARGE SCALE GENOMIC DNA]</scope>
    <source>
        <strain evidence="4 5">BX0805</strain>
    </source>
</reference>
<gene>
    <name evidence="4" type="ORF">H8Z76_04325</name>
</gene>
<dbReference type="Gene3D" id="1.25.40.10">
    <property type="entry name" value="Tetratricopeptide repeat domain"/>
    <property type="match status" value="1"/>
</dbReference>
<proteinExistence type="predicted"/>
<comment type="caution">
    <text evidence="4">The sequence shown here is derived from an EMBL/GenBank/DDBJ whole genome shotgun (WGS) entry which is preliminary data.</text>
</comment>
<sequence length="407" mass="45478">MKCAKCGAEIKEGCLYCSVCGHEVQIVPDYNVLEEELLADILDQESRKKAKPEDASAERERVKRQPKPVRVEHVAHGEHNEHNGKQQKKKSRLALIVGISSTGAAVALIVMFALMSYNNKHSFTYQYNQGLAAEATGDHAQALDYFIRAEEMEPDNLDVKFEIADIYLSMDQKSRAITVLEGIIATDDSNKKAYKELIGLYEEDSDYDAIMALYQTADSDSVRSLFSDYLVSEPKFGKKSGNYEESIKVSITAEDQAKIYYTMDGTSPEKYGKLYSEPIVLKEEGDYEIQAVCENEKGFSSDVVTAEYTITYTAPDRPTLLPEGGTYEGEGQMITIQVPAGCNAYYIWNNAEDDSSWGRSEVTSRCTMYIEPIPMAPGNNVLEVFTVSPNGKISSPVRQNYIYNVNQ</sequence>
<organism evidence="4 5">
    <name type="scientific">Roseburia yibonii</name>
    <dbReference type="NCBI Taxonomy" id="2763063"/>
    <lineage>
        <taxon>Bacteria</taxon>
        <taxon>Bacillati</taxon>
        <taxon>Bacillota</taxon>
        <taxon>Clostridia</taxon>
        <taxon>Lachnospirales</taxon>
        <taxon>Lachnospiraceae</taxon>
        <taxon>Roseburia</taxon>
    </lineage>
</organism>
<keyword evidence="1" id="KW-0802">TPR repeat</keyword>
<dbReference type="PROSITE" id="PS50005">
    <property type="entry name" value="TPR"/>
    <property type="match status" value="1"/>
</dbReference>
<dbReference type="InterPro" id="IPR011990">
    <property type="entry name" value="TPR-like_helical_dom_sf"/>
</dbReference>
<evidence type="ECO:0000256" key="1">
    <source>
        <dbReference type="PROSITE-ProRule" id="PRU00339"/>
    </source>
</evidence>
<dbReference type="EMBL" id="JACOQH010000002">
    <property type="protein sequence ID" value="MBC5753264.1"/>
    <property type="molecule type" value="Genomic_DNA"/>
</dbReference>
<keyword evidence="3" id="KW-0812">Transmembrane</keyword>
<dbReference type="Proteomes" id="UP000621540">
    <property type="component" value="Unassembled WGS sequence"/>
</dbReference>
<dbReference type="Pfam" id="PF13287">
    <property type="entry name" value="Fn3_assoc"/>
    <property type="match status" value="1"/>
</dbReference>
<dbReference type="Pfam" id="PF14559">
    <property type="entry name" value="TPR_19"/>
    <property type="match status" value="1"/>
</dbReference>
<feature type="transmembrane region" description="Helical" evidence="3">
    <location>
        <begin position="93"/>
        <end position="117"/>
    </location>
</feature>
<keyword evidence="3" id="KW-1133">Transmembrane helix</keyword>
<dbReference type="InterPro" id="IPR026876">
    <property type="entry name" value="Fn3_assoc_repeat"/>
</dbReference>
<protein>
    <submittedName>
        <fullName evidence="4">Chitobiase/beta-hexosaminidase C-terminal domain-containing protein</fullName>
    </submittedName>
</protein>
<dbReference type="InterPro" id="IPR019734">
    <property type="entry name" value="TPR_rpt"/>
</dbReference>
<dbReference type="SUPFAM" id="SSF48452">
    <property type="entry name" value="TPR-like"/>
    <property type="match status" value="1"/>
</dbReference>
<keyword evidence="3" id="KW-0472">Membrane</keyword>
<feature type="repeat" description="TPR" evidence="1">
    <location>
        <begin position="123"/>
        <end position="156"/>
    </location>
</feature>
<accession>A0ABR7I8J6</accession>
<feature type="compositionally biased region" description="Basic and acidic residues" evidence="2">
    <location>
        <begin position="48"/>
        <end position="84"/>
    </location>
</feature>
<dbReference type="RefSeq" id="WP_186981751.1">
    <property type="nucleotide sequence ID" value="NZ_JACOQH010000002.1"/>
</dbReference>
<name>A0ABR7I8J6_9FIRM</name>
<keyword evidence="5" id="KW-1185">Reference proteome</keyword>
<feature type="region of interest" description="Disordered" evidence="2">
    <location>
        <begin position="48"/>
        <end position="89"/>
    </location>
</feature>
<evidence type="ECO:0000313" key="5">
    <source>
        <dbReference type="Proteomes" id="UP000621540"/>
    </source>
</evidence>
<evidence type="ECO:0000313" key="4">
    <source>
        <dbReference type="EMBL" id="MBC5753264.1"/>
    </source>
</evidence>
<dbReference type="SMART" id="SM00028">
    <property type="entry name" value="TPR"/>
    <property type="match status" value="2"/>
</dbReference>